<accession>A0A382HPM4</accession>
<name>A0A382HPM4_9ZZZZ</name>
<sequence>ADSGLWTAVHHNVPLLYVIPNNGAYGIVAGFFGQSGGRMSDTGSYQGVVLDGIDPVKIADAFGMEGERVDDEEKLNKTIERALEIVMKQNRPYLLDVRLPLGLPEGGVADQQYRMK</sequence>
<evidence type="ECO:0000313" key="3">
    <source>
        <dbReference type="EMBL" id="SVB88431.1"/>
    </source>
</evidence>
<gene>
    <name evidence="3" type="ORF">METZ01_LOCUS241285</name>
</gene>
<dbReference type="GO" id="GO:0030976">
    <property type="term" value="F:thiamine pyrophosphate binding"/>
    <property type="evidence" value="ECO:0007669"/>
    <property type="project" value="InterPro"/>
</dbReference>
<proteinExistence type="inferred from homology"/>
<dbReference type="Gene3D" id="3.40.50.970">
    <property type="match status" value="1"/>
</dbReference>
<evidence type="ECO:0000259" key="2">
    <source>
        <dbReference type="Pfam" id="PF02775"/>
    </source>
</evidence>
<dbReference type="InterPro" id="IPR011766">
    <property type="entry name" value="TPP_enzyme_TPP-bd"/>
</dbReference>
<feature type="domain" description="Thiamine pyrophosphate enzyme TPP-binding" evidence="2">
    <location>
        <begin position="5"/>
        <end position="97"/>
    </location>
</feature>
<feature type="non-terminal residue" evidence="3">
    <location>
        <position position="1"/>
    </location>
</feature>
<dbReference type="Pfam" id="PF02775">
    <property type="entry name" value="TPP_enzyme_C"/>
    <property type="match status" value="1"/>
</dbReference>
<dbReference type="PANTHER" id="PTHR18968">
    <property type="entry name" value="THIAMINE PYROPHOSPHATE ENZYMES"/>
    <property type="match status" value="1"/>
</dbReference>
<organism evidence="3">
    <name type="scientific">marine metagenome</name>
    <dbReference type="NCBI Taxonomy" id="408172"/>
    <lineage>
        <taxon>unclassified sequences</taxon>
        <taxon>metagenomes</taxon>
        <taxon>ecological metagenomes</taxon>
    </lineage>
</organism>
<dbReference type="GO" id="GO:0050660">
    <property type="term" value="F:flavin adenine dinucleotide binding"/>
    <property type="evidence" value="ECO:0007669"/>
    <property type="project" value="TreeGrafter"/>
</dbReference>
<reference evidence="3" key="1">
    <citation type="submission" date="2018-05" db="EMBL/GenBank/DDBJ databases">
        <authorList>
            <person name="Lanie J.A."/>
            <person name="Ng W.-L."/>
            <person name="Kazmierczak K.M."/>
            <person name="Andrzejewski T.M."/>
            <person name="Davidsen T.M."/>
            <person name="Wayne K.J."/>
            <person name="Tettelin H."/>
            <person name="Glass J.I."/>
            <person name="Rusch D."/>
            <person name="Podicherti R."/>
            <person name="Tsui H.-C.T."/>
            <person name="Winkler M.E."/>
        </authorList>
    </citation>
    <scope>NUCLEOTIDE SEQUENCE</scope>
</reference>
<dbReference type="SUPFAM" id="SSF52518">
    <property type="entry name" value="Thiamin diphosphate-binding fold (THDP-binding)"/>
    <property type="match status" value="1"/>
</dbReference>
<dbReference type="InterPro" id="IPR045229">
    <property type="entry name" value="TPP_enz"/>
</dbReference>
<protein>
    <recommendedName>
        <fullName evidence="2">Thiamine pyrophosphate enzyme TPP-binding domain-containing protein</fullName>
    </recommendedName>
</protein>
<evidence type="ECO:0000256" key="1">
    <source>
        <dbReference type="ARBA" id="ARBA00007812"/>
    </source>
</evidence>
<dbReference type="AlphaFoldDB" id="A0A382HPM4"/>
<comment type="similarity">
    <text evidence="1">Belongs to the TPP enzyme family.</text>
</comment>
<dbReference type="GO" id="GO:0003984">
    <property type="term" value="F:acetolactate synthase activity"/>
    <property type="evidence" value="ECO:0007669"/>
    <property type="project" value="TreeGrafter"/>
</dbReference>
<dbReference type="InterPro" id="IPR029061">
    <property type="entry name" value="THDP-binding"/>
</dbReference>
<dbReference type="EMBL" id="UINC01062125">
    <property type="protein sequence ID" value="SVB88431.1"/>
    <property type="molecule type" value="Genomic_DNA"/>
</dbReference>